<keyword evidence="1" id="KW-0863">Zinc-finger</keyword>
<dbReference type="Gramene" id="Zm00001eb114310_T002">
    <property type="protein sequence ID" value="Zm00001eb114310_P002"/>
    <property type="gene ID" value="Zm00001eb114310"/>
</dbReference>
<proteinExistence type="predicted"/>
<reference evidence="4" key="2">
    <citation type="submission" date="2019-07" db="EMBL/GenBank/DDBJ databases">
        <authorList>
            <person name="Seetharam A."/>
            <person name="Woodhouse M."/>
            <person name="Cannon E."/>
        </authorList>
    </citation>
    <scope>NUCLEOTIDE SEQUENCE [LARGE SCALE GENOMIC DNA]</scope>
    <source>
        <strain evidence="4">cv. B73</strain>
    </source>
</reference>
<name>A0A804MVD6_MAIZE</name>
<evidence type="ECO:0000259" key="3">
    <source>
        <dbReference type="PROSITE" id="PS50158"/>
    </source>
</evidence>
<dbReference type="InterPro" id="IPR036875">
    <property type="entry name" value="Znf_CCHC_sf"/>
</dbReference>
<keyword evidence="1" id="KW-0479">Metal-binding</keyword>
<protein>
    <recommendedName>
        <fullName evidence="3">CCHC-type domain-containing protein</fullName>
    </recommendedName>
</protein>
<dbReference type="Proteomes" id="UP000007305">
    <property type="component" value="Chromosome 2"/>
</dbReference>
<gene>
    <name evidence="4" type="primary">LOC100274278</name>
</gene>
<dbReference type="PANTHER" id="PTHR46978">
    <property type="entry name" value="ZINC KNUCKLE (CCHC-TYPE) FAMILY PROTEIN"/>
    <property type="match status" value="1"/>
</dbReference>
<dbReference type="SMART" id="SM00343">
    <property type="entry name" value="ZnF_C2HC"/>
    <property type="match status" value="5"/>
</dbReference>
<accession>A0A804MVD6</accession>
<feature type="domain" description="CCHC-type" evidence="3">
    <location>
        <begin position="25"/>
        <end position="39"/>
    </location>
</feature>
<feature type="domain" description="CCHC-type" evidence="3">
    <location>
        <begin position="47"/>
        <end position="62"/>
    </location>
</feature>
<feature type="compositionally biased region" description="Basic residues" evidence="2">
    <location>
        <begin position="244"/>
        <end position="257"/>
    </location>
</feature>
<evidence type="ECO:0000313" key="5">
    <source>
        <dbReference type="Proteomes" id="UP000007305"/>
    </source>
</evidence>
<keyword evidence="1" id="KW-0862">Zinc</keyword>
<evidence type="ECO:0000256" key="1">
    <source>
        <dbReference type="PROSITE-ProRule" id="PRU00047"/>
    </source>
</evidence>
<dbReference type="Pfam" id="PF00098">
    <property type="entry name" value="zf-CCHC"/>
    <property type="match status" value="2"/>
</dbReference>
<reference evidence="4" key="3">
    <citation type="submission" date="2021-05" db="UniProtKB">
        <authorList>
            <consortium name="EnsemblPlants"/>
        </authorList>
    </citation>
    <scope>IDENTIFICATION</scope>
    <source>
        <strain evidence="4">cv. B73</strain>
    </source>
</reference>
<feature type="region of interest" description="Disordered" evidence="2">
    <location>
        <begin position="340"/>
        <end position="373"/>
    </location>
</feature>
<dbReference type="PANTHER" id="PTHR46978:SF1">
    <property type="entry name" value="ZINC KNUCKLE (CCHC-TYPE) FAMILY PROTEIN"/>
    <property type="match status" value="1"/>
</dbReference>
<reference evidence="5" key="1">
    <citation type="submission" date="2015-12" db="EMBL/GenBank/DDBJ databases">
        <title>Update maize B73 reference genome by single molecule sequencing technologies.</title>
        <authorList>
            <consortium name="Maize Genome Sequencing Project"/>
            <person name="Ware D."/>
        </authorList>
    </citation>
    <scope>NUCLEOTIDE SEQUENCE [LARGE SCALE GENOMIC DNA]</scope>
    <source>
        <strain evidence="5">cv. B73</strain>
    </source>
</reference>
<dbReference type="EnsemblPlants" id="Zm00001eb114310_T002">
    <property type="protein sequence ID" value="Zm00001eb114310_P002"/>
    <property type="gene ID" value="Zm00001eb114310"/>
</dbReference>
<evidence type="ECO:0000313" key="4">
    <source>
        <dbReference type="EnsemblPlants" id="Zm00001eb114310_P002"/>
    </source>
</evidence>
<organism evidence="4 5">
    <name type="scientific">Zea mays</name>
    <name type="common">Maize</name>
    <dbReference type="NCBI Taxonomy" id="4577"/>
    <lineage>
        <taxon>Eukaryota</taxon>
        <taxon>Viridiplantae</taxon>
        <taxon>Streptophyta</taxon>
        <taxon>Embryophyta</taxon>
        <taxon>Tracheophyta</taxon>
        <taxon>Spermatophyta</taxon>
        <taxon>Magnoliopsida</taxon>
        <taxon>Liliopsida</taxon>
        <taxon>Poales</taxon>
        <taxon>Poaceae</taxon>
        <taxon>PACMAD clade</taxon>
        <taxon>Panicoideae</taxon>
        <taxon>Andropogonodae</taxon>
        <taxon>Andropogoneae</taxon>
        <taxon>Tripsacinae</taxon>
        <taxon>Zea</taxon>
    </lineage>
</organism>
<dbReference type="PROSITE" id="PS50158">
    <property type="entry name" value="ZF_CCHC"/>
    <property type="match status" value="3"/>
</dbReference>
<dbReference type="Gene3D" id="4.10.60.10">
    <property type="entry name" value="Zinc finger, CCHC-type"/>
    <property type="match status" value="2"/>
</dbReference>
<dbReference type="OrthoDB" id="427960at2759"/>
<keyword evidence="5" id="KW-1185">Reference proteome</keyword>
<dbReference type="InterPro" id="IPR001878">
    <property type="entry name" value="Znf_CCHC"/>
</dbReference>
<feature type="domain" description="CCHC-type" evidence="3">
    <location>
        <begin position="66"/>
        <end position="81"/>
    </location>
</feature>
<dbReference type="AlphaFoldDB" id="A0A804MVD6"/>
<evidence type="ECO:0000256" key="2">
    <source>
        <dbReference type="SAM" id="MobiDB-lite"/>
    </source>
</evidence>
<sequence>MGLMPLHLTRIPRYFDPGETLLETCFNCSEEGHVAANCPMGKRKKPCFVCGLFGHNAKQCKQGQDCFICKKGGHMAKDCPDKHKRNDHQSTLCIRCGETGHDMFGCANDYPPDDIEQIRCYACNQKGHLCCSDFFDNSLEQVSCYNCAQSGHSGLVSFNAYRPSNSYCCHMLLLMAGNLHWNFCYRDVLSNAGKLVLSQPQPYASNVARKVTSHAAARRMPSPMGQKAGRHHTVRGREDGKTMASHHHTSGGRKNGRKIPVLDQLLMMPVQQAKAIAPLSRKEWAHLIINRNGGVVGLVMTIYHRRSTNPMDGVHQLLPRGLTRITSTCLVVVTTSLPSPHEGTTMVPRHPVLGNTGSRRQYSPPATPMSGSKEASRMHVSVFVACLAIDNSYLLGLNSSCWFMPLDRCLV</sequence>
<dbReference type="GO" id="GO:0003676">
    <property type="term" value="F:nucleic acid binding"/>
    <property type="evidence" value="ECO:0007669"/>
    <property type="project" value="InterPro"/>
</dbReference>
<feature type="region of interest" description="Disordered" evidence="2">
    <location>
        <begin position="215"/>
        <end position="257"/>
    </location>
</feature>
<dbReference type="SUPFAM" id="SSF57756">
    <property type="entry name" value="Retrovirus zinc finger-like domains"/>
    <property type="match status" value="2"/>
</dbReference>
<dbReference type="GO" id="GO:0008270">
    <property type="term" value="F:zinc ion binding"/>
    <property type="evidence" value="ECO:0007669"/>
    <property type="project" value="UniProtKB-KW"/>
</dbReference>